<accession>A0AB36CL15</accession>
<dbReference type="RefSeq" id="WP_168969845.1">
    <property type="nucleotide sequence ID" value="NZ_JABAFZ010000006.1"/>
</dbReference>
<dbReference type="Proteomes" id="UP000544551">
    <property type="component" value="Unassembled WGS sequence"/>
</dbReference>
<evidence type="ECO:0000313" key="2">
    <source>
        <dbReference type="EMBL" id="NME89565.1"/>
    </source>
</evidence>
<feature type="compositionally biased region" description="Basic and acidic residues" evidence="1">
    <location>
        <begin position="43"/>
        <end position="98"/>
    </location>
</feature>
<organism evidence="2 3">
    <name type="scientific">Corynebacterium stationis</name>
    <dbReference type="NCBI Taxonomy" id="1705"/>
    <lineage>
        <taxon>Bacteria</taxon>
        <taxon>Bacillati</taxon>
        <taxon>Actinomycetota</taxon>
        <taxon>Actinomycetes</taxon>
        <taxon>Mycobacteriales</taxon>
        <taxon>Corynebacteriaceae</taxon>
        <taxon>Corynebacterium</taxon>
    </lineage>
</organism>
<dbReference type="AlphaFoldDB" id="A0AB36CL15"/>
<gene>
    <name evidence="2" type="ORF">HF853_07775</name>
</gene>
<name>A0AB36CL15_9CORY</name>
<comment type="caution">
    <text evidence="2">The sequence shown here is derived from an EMBL/GenBank/DDBJ whole genome shotgun (WGS) entry which is preliminary data.</text>
</comment>
<dbReference type="EMBL" id="JABAFZ010000006">
    <property type="protein sequence ID" value="NME89565.1"/>
    <property type="molecule type" value="Genomic_DNA"/>
</dbReference>
<evidence type="ECO:0008006" key="4">
    <source>
        <dbReference type="Google" id="ProtNLM"/>
    </source>
</evidence>
<sequence>MFVNRPWLKFVVNPDEFGGSGPENPAEGGEGDENQSGDSGDSNDDKPGDGEPDAESLKARIAELEKDRDKWKTHARTWEDRAKSKKENSADESGKSDIQRLEAELAELREASEKREAEVAARERKALIATIAAEEGVTANDIEFLPDSDDEDVVRKFAKRLASGGRGPESNNFGGSTGASKEAVIDRVKSL</sequence>
<protein>
    <recommendedName>
        <fullName evidence="4">Scaffolding protein</fullName>
    </recommendedName>
</protein>
<feature type="region of interest" description="Disordered" evidence="1">
    <location>
        <begin position="161"/>
        <end position="191"/>
    </location>
</feature>
<evidence type="ECO:0000256" key="1">
    <source>
        <dbReference type="SAM" id="MobiDB-lite"/>
    </source>
</evidence>
<feature type="region of interest" description="Disordered" evidence="1">
    <location>
        <begin position="1"/>
        <end position="98"/>
    </location>
</feature>
<reference evidence="2 3" key="1">
    <citation type="submission" date="2020-04" db="EMBL/GenBank/DDBJ databases">
        <authorList>
            <person name="Hitch T.C.A."/>
            <person name="Wylensek D."/>
            <person name="Clavel T."/>
        </authorList>
    </citation>
    <scope>NUCLEOTIDE SEQUENCE [LARGE SCALE GENOMIC DNA]</scope>
    <source>
        <strain evidence="2 3">BL-383-APC-3D</strain>
    </source>
</reference>
<evidence type="ECO:0000313" key="3">
    <source>
        <dbReference type="Proteomes" id="UP000544551"/>
    </source>
</evidence>
<proteinExistence type="predicted"/>